<name>A0A5B7IBV6_PORTR</name>
<evidence type="ECO:0000313" key="2">
    <source>
        <dbReference type="Proteomes" id="UP000324222"/>
    </source>
</evidence>
<keyword evidence="2" id="KW-1185">Reference proteome</keyword>
<comment type="caution">
    <text evidence="1">The sequence shown here is derived from an EMBL/GenBank/DDBJ whole genome shotgun (WGS) entry which is preliminary data.</text>
</comment>
<sequence>MLDFIGTSDHEAVITKVHFRRQREESFSCTLWKCEATDWGALREDLRRTDWGVVVSGDVNQQVRQFSELLLTI</sequence>
<accession>A0A5B7IBV6</accession>
<evidence type="ECO:0000313" key="1">
    <source>
        <dbReference type="EMBL" id="MPC79783.1"/>
    </source>
</evidence>
<dbReference type="EMBL" id="VSRR010052073">
    <property type="protein sequence ID" value="MPC79783.1"/>
    <property type="molecule type" value="Genomic_DNA"/>
</dbReference>
<protein>
    <recommendedName>
        <fullName evidence="3">Endonuclease/exonuclease/phosphatase domain-containing protein</fullName>
    </recommendedName>
</protein>
<dbReference type="AlphaFoldDB" id="A0A5B7IBV6"/>
<reference evidence="1 2" key="1">
    <citation type="submission" date="2019-05" db="EMBL/GenBank/DDBJ databases">
        <title>Another draft genome of Portunus trituberculatus and its Hox gene families provides insights of decapod evolution.</title>
        <authorList>
            <person name="Jeong J.-H."/>
            <person name="Song I."/>
            <person name="Kim S."/>
            <person name="Choi T."/>
            <person name="Kim D."/>
            <person name="Ryu S."/>
            <person name="Kim W."/>
        </authorList>
    </citation>
    <scope>NUCLEOTIDE SEQUENCE [LARGE SCALE GENOMIC DNA]</scope>
    <source>
        <tissue evidence="1">Muscle</tissue>
    </source>
</reference>
<evidence type="ECO:0008006" key="3">
    <source>
        <dbReference type="Google" id="ProtNLM"/>
    </source>
</evidence>
<dbReference type="Proteomes" id="UP000324222">
    <property type="component" value="Unassembled WGS sequence"/>
</dbReference>
<proteinExistence type="predicted"/>
<organism evidence="1 2">
    <name type="scientific">Portunus trituberculatus</name>
    <name type="common">Swimming crab</name>
    <name type="synonym">Neptunus trituberculatus</name>
    <dbReference type="NCBI Taxonomy" id="210409"/>
    <lineage>
        <taxon>Eukaryota</taxon>
        <taxon>Metazoa</taxon>
        <taxon>Ecdysozoa</taxon>
        <taxon>Arthropoda</taxon>
        <taxon>Crustacea</taxon>
        <taxon>Multicrustacea</taxon>
        <taxon>Malacostraca</taxon>
        <taxon>Eumalacostraca</taxon>
        <taxon>Eucarida</taxon>
        <taxon>Decapoda</taxon>
        <taxon>Pleocyemata</taxon>
        <taxon>Brachyura</taxon>
        <taxon>Eubrachyura</taxon>
        <taxon>Portunoidea</taxon>
        <taxon>Portunidae</taxon>
        <taxon>Portuninae</taxon>
        <taxon>Portunus</taxon>
    </lineage>
</organism>
<gene>
    <name evidence="1" type="ORF">E2C01_074329</name>
</gene>